<dbReference type="GO" id="GO:0043005">
    <property type="term" value="C:neuron projection"/>
    <property type="evidence" value="ECO:0007669"/>
    <property type="project" value="TreeGrafter"/>
</dbReference>
<dbReference type="Proteomes" id="UP000887565">
    <property type="component" value="Unplaced"/>
</dbReference>
<keyword evidence="11" id="KW-1185">Reference proteome</keyword>
<dbReference type="CDD" id="cd00637">
    <property type="entry name" value="7tm_classA_rhodopsin-like"/>
    <property type="match status" value="1"/>
</dbReference>
<organism evidence="11 12">
    <name type="scientific">Romanomermis culicivorax</name>
    <name type="common">Nematode worm</name>
    <dbReference type="NCBI Taxonomy" id="13658"/>
    <lineage>
        <taxon>Eukaryota</taxon>
        <taxon>Metazoa</taxon>
        <taxon>Ecdysozoa</taxon>
        <taxon>Nematoda</taxon>
        <taxon>Enoplea</taxon>
        <taxon>Dorylaimia</taxon>
        <taxon>Mermithida</taxon>
        <taxon>Mermithoidea</taxon>
        <taxon>Mermithidae</taxon>
        <taxon>Romanomermis</taxon>
    </lineage>
</organism>
<evidence type="ECO:0000313" key="11">
    <source>
        <dbReference type="Proteomes" id="UP000887565"/>
    </source>
</evidence>
<proteinExistence type="predicted"/>
<feature type="transmembrane region" description="Helical" evidence="9">
    <location>
        <begin position="38"/>
        <end position="61"/>
    </location>
</feature>
<keyword evidence="3 9" id="KW-0812">Transmembrane</keyword>
<dbReference type="InterPro" id="IPR017452">
    <property type="entry name" value="GPCR_Rhodpsn_7TM"/>
</dbReference>
<evidence type="ECO:0000256" key="5">
    <source>
        <dbReference type="ARBA" id="ARBA00023040"/>
    </source>
</evidence>
<evidence type="ECO:0000313" key="12">
    <source>
        <dbReference type="WBParaSite" id="nRc.2.0.1.t16456-RA"/>
    </source>
</evidence>
<dbReference type="PRINTS" id="PR00237">
    <property type="entry name" value="GPCRRHODOPSN"/>
</dbReference>
<keyword evidence="8" id="KW-0807">Transducer</keyword>
<evidence type="ECO:0000256" key="4">
    <source>
        <dbReference type="ARBA" id="ARBA00022989"/>
    </source>
</evidence>
<comment type="subcellular location">
    <subcellularLocation>
        <location evidence="1">Cell membrane</location>
        <topology evidence="1">Multi-pass membrane protein</topology>
    </subcellularLocation>
</comment>
<dbReference type="GO" id="GO:0004930">
    <property type="term" value="F:G protein-coupled receptor activity"/>
    <property type="evidence" value="ECO:0007669"/>
    <property type="project" value="UniProtKB-KW"/>
</dbReference>
<dbReference type="PROSITE" id="PS50262">
    <property type="entry name" value="G_PROTEIN_RECEP_F1_2"/>
    <property type="match status" value="1"/>
</dbReference>
<keyword evidence="2" id="KW-1003">Cell membrane</keyword>
<dbReference type="Gene3D" id="1.20.1070.10">
    <property type="entry name" value="Rhodopsin 7-helix transmembrane proteins"/>
    <property type="match status" value="1"/>
</dbReference>
<evidence type="ECO:0000256" key="1">
    <source>
        <dbReference type="ARBA" id="ARBA00004651"/>
    </source>
</evidence>
<sequence>MWLDVQKLSDCLKFIYRKTASDHNNRRRSKTRTVTKRTFALISFYFLCSTPYWIMTIWSMLSSKFSMIPQGESSRPLDNSSTTLMTSLLNESDLSGENVTSPSNDPDNDGPFDPTSIIVFYVVHSLVYVNSALNPIFYGFYNSQLKPSNLTKKNSLLVRTLVRSRFFEILRENCCLESARNGHHFEMADKNLVKREDWHPRNVVNENFVETNDMSL</sequence>
<dbReference type="SUPFAM" id="SSF81321">
    <property type="entry name" value="Family A G protein-coupled receptor-like"/>
    <property type="match status" value="1"/>
</dbReference>
<keyword evidence="5" id="KW-0297">G-protein coupled receptor</keyword>
<keyword evidence="4 9" id="KW-1133">Transmembrane helix</keyword>
<evidence type="ECO:0000256" key="9">
    <source>
        <dbReference type="SAM" id="Phobius"/>
    </source>
</evidence>
<evidence type="ECO:0000256" key="8">
    <source>
        <dbReference type="ARBA" id="ARBA00023224"/>
    </source>
</evidence>
<protein>
    <submittedName>
        <fullName evidence="12">G-protein coupled receptors family 1 profile domain-containing protein</fullName>
    </submittedName>
</protein>
<evidence type="ECO:0000256" key="6">
    <source>
        <dbReference type="ARBA" id="ARBA00023136"/>
    </source>
</evidence>
<feature type="domain" description="G-protein coupled receptors family 1 profile" evidence="10">
    <location>
        <begin position="1"/>
        <end position="138"/>
    </location>
</feature>
<dbReference type="GO" id="GO:0042277">
    <property type="term" value="F:peptide binding"/>
    <property type="evidence" value="ECO:0007669"/>
    <property type="project" value="TreeGrafter"/>
</dbReference>
<evidence type="ECO:0000256" key="2">
    <source>
        <dbReference type="ARBA" id="ARBA00022475"/>
    </source>
</evidence>
<dbReference type="InterPro" id="IPR000276">
    <property type="entry name" value="GPCR_Rhodpsn"/>
</dbReference>
<name>A0A915IRM2_ROMCU</name>
<keyword evidence="7" id="KW-0675">Receptor</keyword>
<dbReference type="PANTHER" id="PTHR24229">
    <property type="entry name" value="NEUROPEPTIDES RECEPTOR"/>
    <property type="match status" value="1"/>
</dbReference>
<reference evidence="12" key="1">
    <citation type="submission" date="2022-11" db="UniProtKB">
        <authorList>
            <consortium name="WormBaseParasite"/>
        </authorList>
    </citation>
    <scope>IDENTIFICATION</scope>
</reference>
<dbReference type="WBParaSite" id="nRc.2.0.1.t16456-RA">
    <property type="protein sequence ID" value="nRc.2.0.1.t16456-RA"/>
    <property type="gene ID" value="nRc.2.0.1.g16456"/>
</dbReference>
<accession>A0A915IRM2</accession>
<feature type="transmembrane region" description="Helical" evidence="9">
    <location>
        <begin position="118"/>
        <end position="141"/>
    </location>
</feature>
<dbReference type="GO" id="GO:0005886">
    <property type="term" value="C:plasma membrane"/>
    <property type="evidence" value="ECO:0007669"/>
    <property type="project" value="UniProtKB-SubCell"/>
</dbReference>
<evidence type="ECO:0000256" key="3">
    <source>
        <dbReference type="ARBA" id="ARBA00022692"/>
    </source>
</evidence>
<evidence type="ECO:0000259" key="10">
    <source>
        <dbReference type="PROSITE" id="PS50262"/>
    </source>
</evidence>
<dbReference type="PANTHER" id="PTHR24229:SF40">
    <property type="entry name" value="ALLATOSTATIN C RECEPTOR 1-RELATED"/>
    <property type="match status" value="1"/>
</dbReference>
<evidence type="ECO:0000256" key="7">
    <source>
        <dbReference type="ARBA" id="ARBA00023170"/>
    </source>
</evidence>
<dbReference type="AlphaFoldDB" id="A0A915IRM2"/>
<keyword evidence="6 9" id="KW-0472">Membrane</keyword>